<gene>
    <name evidence="5" type="ORF">H9873_08565</name>
</gene>
<name>A0A9D1RB82_9FIRM</name>
<evidence type="ECO:0000313" key="6">
    <source>
        <dbReference type="Proteomes" id="UP000824263"/>
    </source>
</evidence>
<accession>A0A9D1RB82</accession>
<evidence type="ECO:0000256" key="2">
    <source>
        <dbReference type="ARBA" id="ARBA00023125"/>
    </source>
</evidence>
<dbReference type="PANTHER" id="PTHR42756">
    <property type="entry name" value="TRANSCRIPTIONAL REGULATOR, MARR"/>
    <property type="match status" value="1"/>
</dbReference>
<evidence type="ECO:0000313" key="5">
    <source>
        <dbReference type="EMBL" id="HIW84362.1"/>
    </source>
</evidence>
<dbReference type="GO" id="GO:0003677">
    <property type="term" value="F:DNA binding"/>
    <property type="evidence" value="ECO:0007669"/>
    <property type="project" value="UniProtKB-KW"/>
</dbReference>
<comment type="caution">
    <text evidence="5">The sequence shown here is derived from an EMBL/GenBank/DDBJ whole genome shotgun (WGS) entry which is preliminary data.</text>
</comment>
<dbReference type="PANTHER" id="PTHR42756:SF1">
    <property type="entry name" value="TRANSCRIPTIONAL REPRESSOR OF EMRAB OPERON"/>
    <property type="match status" value="1"/>
</dbReference>
<dbReference type="SUPFAM" id="SSF46785">
    <property type="entry name" value="Winged helix' DNA-binding domain"/>
    <property type="match status" value="1"/>
</dbReference>
<keyword evidence="3" id="KW-0804">Transcription</keyword>
<dbReference type="InterPro" id="IPR036390">
    <property type="entry name" value="WH_DNA-bd_sf"/>
</dbReference>
<dbReference type="GO" id="GO:0003700">
    <property type="term" value="F:DNA-binding transcription factor activity"/>
    <property type="evidence" value="ECO:0007669"/>
    <property type="project" value="InterPro"/>
</dbReference>
<keyword evidence="2" id="KW-0238">DNA-binding</keyword>
<dbReference type="PROSITE" id="PS50995">
    <property type="entry name" value="HTH_MARR_2"/>
    <property type="match status" value="1"/>
</dbReference>
<dbReference type="SMART" id="SM00347">
    <property type="entry name" value="HTH_MARR"/>
    <property type="match status" value="1"/>
</dbReference>
<dbReference type="InterPro" id="IPR000835">
    <property type="entry name" value="HTH_MarR-typ"/>
</dbReference>
<dbReference type="Proteomes" id="UP000824263">
    <property type="component" value="Unassembled WGS sequence"/>
</dbReference>
<reference evidence="5" key="2">
    <citation type="submission" date="2021-04" db="EMBL/GenBank/DDBJ databases">
        <authorList>
            <person name="Gilroy R."/>
        </authorList>
    </citation>
    <scope>NUCLEOTIDE SEQUENCE</scope>
    <source>
        <strain evidence="5">ChiSxjej1B13-11762</strain>
    </source>
</reference>
<evidence type="ECO:0000256" key="3">
    <source>
        <dbReference type="ARBA" id="ARBA00023163"/>
    </source>
</evidence>
<keyword evidence="1" id="KW-0805">Transcription regulation</keyword>
<dbReference type="EMBL" id="DXGF01000147">
    <property type="protein sequence ID" value="HIW84362.1"/>
    <property type="molecule type" value="Genomic_DNA"/>
</dbReference>
<proteinExistence type="predicted"/>
<evidence type="ECO:0000259" key="4">
    <source>
        <dbReference type="PROSITE" id="PS50995"/>
    </source>
</evidence>
<dbReference type="InterPro" id="IPR036388">
    <property type="entry name" value="WH-like_DNA-bd_sf"/>
</dbReference>
<dbReference type="Gene3D" id="1.10.10.10">
    <property type="entry name" value="Winged helix-like DNA-binding domain superfamily/Winged helix DNA-binding domain"/>
    <property type="match status" value="1"/>
</dbReference>
<sequence>MVSIKLLVENIVKIIPEFEYQFGRPMKLVTKNTLTNYQSKILVVLQVVPEITMTDLADRLVMSKPQLTANVDVLVNLDFVERVFTKEDRRKINVRLTEKGWHYLEKTKKQMEEFYKMYYDRLTEEEQLSLYTAMDTLLAHLEKLNLFAKEIDIKEIEALQVEEESKGKAGRRS</sequence>
<feature type="domain" description="HTH marR-type" evidence="4">
    <location>
        <begin position="1"/>
        <end position="139"/>
    </location>
</feature>
<reference evidence="5" key="1">
    <citation type="journal article" date="2021" name="PeerJ">
        <title>Extensive microbial diversity within the chicken gut microbiome revealed by metagenomics and culture.</title>
        <authorList>
            <person name="Gilroy R."/>
            <person name="Ravi A."/>
            <person name="Getino M."/>
            <person name="Pursley I."/>
            <person name="Horton D.L."/>
            <person name="Alikhan N.F."/>
            <person name="Baker D."/>
            <person name="Gharbi K."/>
            <person name="Hall N."/>
            <person name="Watson M."/>
            <person name="Adriaenssens E.M."/>
            <person name="Foster-Nyarko E."/>
            <person name="Jarju S."/>
            <person name="Secka A."/>
            <person name="Antonio M."/>
            <person name="Oren A."/>
            <person name="Chaudhuri R.R."/>
            <person name="La Ragione R."/>
            <person name="Hildebrand F."/>
            <person name="Pallen M.J."/>
        </authorList>
    </citation>
    <scope>NUCLEOTIDE SEQUENCE</scope>
    <source>
        <strain evidence="5">ChiSxjej1B13-11762</strain>
    </source>
</reference>
<evidence type="ECO:0000256" key="1">
    <source>
        <dbReference type="ARBA" id="ARBA00023015"/>
    </source>
</evidence>
<dbReference type="AlphaFoldDB" id="A0A9D1RB82"/>
<protein>
    <submittedName>
        <fullName evidence="5">MarR family winged helix-turn-helix transcriptional regulator</fullName>
    </submittedName>
</protein>
<organism evidence="5 6">
    <name type="scientific">Candidatus Dorea gallistercoris</name>
    <dbReference type="NCBI Taxonomy" id="2838542"/>
    <lineage>
        <taxon>Bacteria</taxon>
        <taxon>Bacillati</taxon>
        <taxon>Bacillota</taxon>
        <taxon>Clostridia</taxon>
        <taxon>Lachnospirales</taxon>
        <taxon>Lachnospiraceae</taxon>
        <taxon>Dorea</taxon>
    </lineage>
</organism>
<dbReference type="PRINTS" id="PR00598">
    <property type="entry name" value="HTHMARR"/>
</dbReference>
<dbReference type="Pfam" id="PF12802">
    <property type="entry name" value="MarR_2"/>
    <property type="match status" value="1"/>
</dbReference>